<evidence type="ECO:0000313" key="3">
    <source>
        <dbReference type="Proteomes" id="UP000239388"/>
    </source>
</evidence>
<dbReference type="GO" id="GO:0003824">
    <property type="term" value="F:catalytic activity"/>
    <property type="evidence" value="ECO:0007669"/>
    <property type="project" value="InterPro"/>
</dbReference>
<organism evidence="2 3">
    <name type="scientific">Blastopirellula marina</name>
    <dbReference type="NCBI Taxonomy" id="124"/>
    <lineage>
        <taxon>Bacteria</taxon>
        <taxon>Pseudomonadati</taxon>
        <taxon>Planctomycetota</taxon>
        <taxon>Planctomycetia</taxon>
        <taxon>Pirellulales</taxon>
        <taxon>Pirellulaceae</taxon>
        <taxon>Blastopirellula</taxon>
    </lineage>
</organism>
<dbReference type="InterPro" id="IPR001736">
    <property type="entry name" value="PLipase_D/transphosphatidylase"/>
</dbReference>
<dbReference type="RefSeq" id="WP_105358268.1">
    <property type="nucleotide sequence ID" value="NZ_PUIB01000024.1"/>
</dbReference>
<feature type="domain" description="PLD phosphodiesterase" evidence="1">
    <location>
        <begin position="57"/>
        <end position="83"/>
    </location>
</feature>
<reference evidence="2 3" key="1">
    <citation type="submission" date="2018-02" db="EMBL/GenBank/DDBJ databases">
        <title>Comparative genomes isolates from brazilian mangrove.</title>
        <authorList>
            <person name="Araujo J.E."/>
            <person name="Taketani R.G."/>
            <person name="Silva M.C.P."/>
            <person name="Loureco M.V."/>
            <person name="Andreote F.D."/>
        </authorList>
    </citation>
    <scope>NUCLEOTIDE SEQUENCE [LARGE SCALE GENOMIC DNA]</scope>
    <source>
        <strain evidence="2 3">NAP PRIS-MGV</strain>
    </source>
</reference>
<dbReference type="Pfam" id="PF13091">
    <property type="entry name" value="PLDc_2"/>
    <property type="match status" value="1"/>
</dbReference>
<name>A0A2S8F9U2_9BACT</name>
<gene>
    <name evidence="2" type="ORF">C5Y98_24455</name>
</gene>
<protein>
    <recommendedName>
        <fullName evidence="1">PLD phosphodiesterase domain-containing protein</fullName>
    </recommendedName>
</protein>
<sequence>MLDAVHSASKHSDVRIITNLPKRWNKYWGNEQKKSFQDQLNDYQRMLSNVPGIEAFFNVSNHMKIVMTNEIAYLGSSNFSPESGNNYECGVLISLPDVIAGIRNHIVDYLSEYSAPLDLTEIGKAKLEVQALRNRLKELTMALFEGFYETVEGSGKIRVFRRADADVSQQELESYVDWLDDVENFRSEYLDHPQLSHIAEMIDDGWTENIWNIVGSEDSAIYRLTTFSLDDSVTQHWQKYAFEGYDEKVDYYMELANDDALEELNELADEAKNELKTFGSIVTKILEQTKVILNELQKLEITKWGVDNT</sequence>
<dbReference type="CDD" id="cd00138">
    <property type="entry name" value="PLDc_SF"/>
    <property type="match status" value="1"/>
</dbReference>
<accession>A0A2S8F9U2</accession>
<dbReference type="AlphaFoldDB" id="A0A2S8F9U2"/>
<evidence type="ECO:0000313" key="2">
    <source>
        <dbReference type="EMBL" id="PQO28915.1"/>
    </source>
</evidence>
<comment type="caution">
    <text evidence="2">The sequence shown here is derived from an EMBL/GenBank/DDBJ whole genome shotgun (WGS) entry which is preliminary data.</text>
</comment>
<dbReference type="InterPro" id="IPR025202">
    <property type="entry name" value="PLD-like_dom"/>
</dbReference>
<dbReference type="PROSITE" id="PS50035">
    <property type="entry name" value="PLD"/>
    <property type="match status" value="1"/>
</dbReference>
<evidence type="ECO:0000259" key="1">
    <source>
        <dbReference type="PROSITE" id="PS50035"/>
    </source>
</evidence>
<dbReference type="Proteomes" id="UP000239388">
    <property type="component" value="Unassembled WGS sequence"/>
</dbReference>
<dbReference type="GO" id="GO:0006793">
    <property type="term" value="P:phosphorus metabolic process"/>
    <property type="evidence" value="ECO:0007669"/>
    <property type="project" value="UniProtKB-ARBA"/>
</dbReference>
<proteinExistence type="predicted"/>
<dbReference type="SUPFAM" id="SSF56024">
    <property type="entry name" value="Phospholipase D/nuclease"/>
    <property type="match status" value="1"/>
</dbReference>
<dbReference type="Gene3D" id="3.30.870.10">
    <property type="entry name" value="Endonuclease Chain A"/>
    <property type="match status" value="1"/>
</dbReference>
<dbReference type="OrthoDB" id="2608177at2"/>
<dbReference type="EMBL" id="PUIB01000024">
    <property type="protein sequence ID" value="PQO28915.1"/>
    <property type="molecule type" value="Genomic_DNA"/>
</dbReference>